<feature type="signal peptide" evidence="1">
    <location>
        <begin position="1"/>
        <end position="17"/>
    </location>
</feature>
<evidence type="ECO:0000256" key="1">
    <source>
        <dbReference type="SAM" id="SignalP"/>
    </source>
</evidence>
<organism evidence="2 3">
    <name type="scientific">Aquimarina hainanensis</name>
    <dbReference type="NCBI Taxonomy" id="1578017"/>
    <lineage>
        <taxon>Bacteria</taxon>
        <taxon>Pseudomonadati</taxon>
        <taxon>Bacteroidota</taxon>
        <taxon>Flavobacteriia</taxon>
        <taxon>Flavobacteriales</taxon>
        <taxon>Flavobacteriaceae</taxon>
        <taxon>Aquimarina</taxon>
    </lineage>
</organism>
<gene>
    <name evidence="2" type="ORF">ACFSTE_09375</name>
</gene>
<keyword evidence="1" id="KW-0732">Signal</keyword>
<dbReference type="RefSeq" id="WP_378298097.1">
    <property type="nucleotide sequence ID" value="NZ_JBHULX010000013.1"/>
</dbReference>
<feature type="chain" id="PRO_5046440904" description="DUF4156 domain-containing protein" evidence="1">
    <location>
        <begin position="18"/>
        <end position="115"/>
    </location>
</feature>
<evidence type="ECO:0000313" key="2">
    <source>
        <dbReference type="EMBL" id="MFD2591041.1"/>
    </source>
</evidence>
<proteinExistence type="predicted"/>
<accession>A0ABW5N779</accession>
<evidence type="ECO:0000313" key="3">
    <source>
        <dbReference type="Proteomes" id="UP001597459"/>
    </source>
</evidence>
<sequence>MKNLTKVLLMLALIVGASNLQSCKSSQIVRLSNEKYEETNVNDIDVFSSQKPTKDYVEIAKVSTDKFSKLGAIKHSGETINKRLKEKAASVGGHAIINLTEDFASVSGTVIRYKK</sequence>
<comment type="caution">
    <text evidence="2">The sequence shown here is derived from an EMBL/GenBank/DDBJ whole genome shotgun (WGS) entry which is preliminary data.</text>
</comment>
<reference evidence="3" key="1">
    <citation type="journal article" date="2019" name="Int. J. Syst. Evol. Microbiol.">
        <title>The Global Catalogue of Microorganisms (GCM) 10K type strain sequencing project: providing services to taxonomists for standard genome sequencing and annotation.</title>
        <authorList>
            <consortium name="The Broad Institute Genomics Platform"/>
            <consortium name="The Broad Institute Genome Sequencing Center for Infectious Disease"/>
            <person name="Wu L."/>
            <person name="Ma J."/>
        </authorList>
    </citation>
    <scope>NUCLEOTIDE SEQUENCE [LARGE SCALE GENOMIC DNA]</scope>
    <source>
        <strain evidence="3">KCTC 42423</strain>
    </source>
</reference>
<protein>
    <recommendedName>
        <fullName evidence="4">DUF4156 domain-containing protein</fullName>
    </recommendedName>
</protein>
<dbReference type="Proteomes" id="UP001597459">
    <property type="component" value="Unassembled WGS sequence"/>
</dbReference>
<name>A0ABW5N779_9FLAO</name>
<evidence type="ECO:0008006" key="4">
    <source>
        <dbReference type="Google" id="ProtNLM"/>
    </source>
</evidence>
<dbReference type="EMBL" id="JBHULX010000013">
    <property type="protein sequence ID" value="MFD2591041.1"/>
    <property type="molecule type" value="Genomic_DNA"/>
</dbReference>
<keyword evidence="3" id="KW-1185">Reference proteome</keyword>